<accession>A0ABN8IIP7</accession>
<feature type="compositionally biased region" description="Basic and acidic residues" evidence="1">
    <location>
        <begin position="33"/>
        <end position="46"/>
    </location>
</feature>
<dbReference type="Proteomes" id="UP000837857">
    <property type="component" value="Chromosome 23"/>
</dbReference>
<dbReference type="EMBL" id="OW152835">
    <property type="protein sequence ID" value="CAH2056662.1"/>
    <property type="molecule type" value="Genomic_DNA"/>
</dbReference>
<proteinExistence type="predicted"/>
<evidence type="ECO:0000256" key="1">
    <source>
        <dbReference type="SAM" id="MobiDB-lite"/>
    </source>
</evidence>
<feature type="non-terminal residue" evidence="2">
    <location>
        <position position="1"/>
    </location>
</feature>
<name>A0ABN8IIP7_9NEOP</name>
<reference evidence="2" key="1">
    <citation type="submission" date="2022-03" db="EMBL/GenBank/DDBJ databases">
        <authorList>
            <person name="Martin H S."/>
        </authorList>
    </citation>
    <scope>NUCLEOTIDE SEQUENCE</scope>
</reference>
<feature type="compositionally biased region" description="Basic residues" evidence="1">
    <location>
        <begin position="16"/>
        <end position="29"/>
    </location>
</feature>
<feature type="region of interest" description="Disordered" evidence="1">
    <location>
        <begin position="1"/>
        <end position="54"/>
    </location>
</feature>
<evidence type="ECO:0000313" key="2">
    <source>
        <dbReference type="EMBL" id="CAH2056662.1"/>
    </source>
</evidence>
<organism evidence="2 3">
    <name type="scientific">Iphiclides podalirius</name>
    <name type="common">scarce swallowtail</name>
    <dbReference type="NCBI Taxonomy" id="110791"/>
    <lineage>
        <taxon>Eukaryota</taxon>
        <taxon>Metazoa</taxon>
        <taxon>Ecdysozoa</taxon>
        <taxon>Arthropoda</taxon>
        <taxon>Hexapoda</taxon>
        <taxon>Insecta</taxon>
        <taxon>Pterygota</taxon>
        <taxon>Neoptera</taxon>
        <taxon>Endopterygota</taxon>
        <taxon>Lepidoptera</taxon>
        <taxon>Glossata</taxon>
        <taxon>Ditrysia</taxon>
        <taxon>Papilionoidea</taxon>
        <taxon>Papilionidae</taxon>
        <taxon>Papilioninae</taxon>
        <taxon>Iphiclides</taxon>
    </lineage>
</organism>
<protein>
    <submittedName>
        <fullName evidence="2">Uncharacterized protein</fullName>
    </submittedName>
</protein>
<evidence type="ECO:0000313" key="3">
    <source>
        <dbReference type="Proteomes" id="UP000837857"/>
    </source>
</evidence>
<sequence length="85" mass="9720">MHRKKMDTRGNYVGRTNKKKRKRASRKSLKNISSDDWRVRRNERRSSRAKAVPRISSGRALVPAARIVCSLPSQTRNCATAKPSK</sequence>
<gene>
    <name evidence="2" type="ORF">IPOD504_LOCUS9823</name>
</gene>
<keyword evidence="3" id="KW-1185">Reference proteome</keyword>